<organism evidence="2 3">
    <name type="scientific">Plakobranchus ocellatus</name>
    <dbReference type="NCBI Taxonomy" id="259542"/>
    <lineage>
        <taxon>Eukaryota</taxon>
        <taxon>Metazoa</taxon>
        <taxon>Spiralia</taxon>
        <taxon>Lophotrochozoa</taxon>
        <taxon>Mollusca</taxon>
        <taxon>Gastropoda</taxon>
        <taxon>Heterobranchia</taxon>
        <taxon>Euthyneura</taxon>
        <taxon>Panpulmonata</taxon>
        <taxon>Sacoglossa</taxon>
        <taxon>Placobranchoidea</taxon>
        <taxon>Plakobranchidae</taxon>
        <taxon>Plakobranchus</taxon>
    </lineage>
</organism>
<dbReference type="AlphaFoldDB" id="A0AAV4DBN2"/>
<reference evidence="2 3" key="1">
    <citation type="journal article" date="2021" name="Elife">
        <title>Chloroplast acquisition without the gene transfer in kleptoplastic sea slugs, Plakobranchus ocellatus.</title>
        <authorList>
            <person name="Maeda T."/>
            <person name="Takahashi S."/>
            <person name="Yoshida T."/>
            <person name="Shimamura S."/>
            <person name="Takaki Y."/>
            <person name="Nagai Y."/>
            <person name="Toyoda A."/>
            <person name="Suzuki Y."/>
            <person name="Arimoto A."/>
            <person name="Ishii H."/>
            <person name="Satoh N."/>
            <person name="Nishiyama T."/>
            <person name="Hasebe M."/>
            <person name="Maruyama T."/>
            <person name="Minagawa J."/>
            <person name="Obokata J."/>
            <person name="Shigenobu S."/>
        </authorList>
    </citation>
    <scope>NUCLEOTIDE SEQUENCE [LARGE SCALE GENOMIC DNA]</scope>
</reference>
<sequence length="400" mass="45497">MLRFPSKDATAPEKQQENDDEGARALETKKHEDERARVLAKRRDQGNHECEVLGQGCEAAEASRTWNSCEKNPGHERFIPVSAFCIDDLPERYRKQSFFDLVKGFSDLVVRLRVNYTSAKRPKGYPFHGSGGQNIAHTGSGLLSHVDTYEGDCECPDDSTDNDGPHRKWFVVSVVTACHVVFDSEEASKTMVDFFYNDEVSRKDGRMKTVWAYCVTKRYVYGDLCIVDCVTCDLSLIDQLHHILLSKLPQWGLFNSRDKFKVQKRSLCIVISHSHGKSKQITVGNMESYTFKAHQRPELNFKYRTDTCHGSSGGLVIRFDCEFPVLILRAAIHVTGHGEINESSTVVIETFDLHDARRELHQMKSEGNYMSMARNIVKKSHCENPLFRVSASSFPFLKKD</sequence>
<name>A0AAV4DBN2_9GAST</name>
<protein>
    <submittedName>
        <fullName evidence="2">Uncharacterized protein</fullName>
    </submittedName>
</protein>
<dbReference type="SUPFAM" id="SSF50494">
    <property type="entry name" value="Trypsin-like serine proteases"/>
    <property type="match status" value="1"/>
</dbReference>
<accession>A0AAV4DBN2</accession>
<evidence type="ECO:0000313" key="3">
    <source>
        <dbReference type="Proteomes" id="UP000735302"/>
    </source>
</evidence>
<dbReference type="InterPro" id="IPR009003">
    <property type="entry name" value="Peptidase_S1_PA"/>
</dbReference>
<dbReference type="EMBL" id="BLXT01007705">
    <property type="protein sequence ID" value="GFO41619.1"/>
    <property type="molecule type" value="Genomic_DNA"/>
</dbReference>
<proteinExistence type="predicted"/>
<evidence type="ECO:0000313" key="2">
    <source>
        <dbReference type="EMBL" id="GFO41619.1"/>
    </source>
</evidence>
<feature type="compositionally biased region" description="Basic and acidic residues" evidence="1">
    <location>
        <begin position="10"/>
        <end position="45"/>
    </location>
</feature>
<comment type="caution">
    <text evidence="2">The sequence shown here is derived from an EMBL/GenBank/DDBJ whole genome shotgun (WGS) entry which is preliminary data.</text>
</comment>
<gene>
    <name evidence="2" type="ORF">PoB_006812400</name>
</gene>
<evidence type="ECO:0000256" key="1">
    <source>
        <dbReference type="SAM" id="MobiDB-lite"/>
    </source>
</evidence>
<keyword evidence="3" id="KW-1185">Reference proteome</keyword>
<feature type="region of interest" description="Disordered" evidence="1">
    <location>
        <begin position="1"/>
        <end position="45"/>
    </location>
</feature>
<dbReference type="Proteomes" id="UP000735302">
    <property type="component" value="Unassembled WGS sequence"/>
</dbReference>